<feature type="transmembrane region" description="Helical" evidence="1">
    <location>
        <begin position="6"/>
        <end position="29"/>
    </location>
</feature>
<evidence type="ECO:0000313" key="2">
    <source>
        <dbReference type="EMBL" id="KAK6495009.1"/>
    </source>
</evidence>
<evidence type="ECO:0000256" key="1">
    <source>
        <dbReference type="SAM" id="Phobius"/>
    </source>
</evidence>
<dbReference type="Proteomes" id="UP001370758">
    <property type="component" value="Unassembled WGS sequence"/>
</dbReference>
<keyword evidence="1" id="KW-1133">Transmembrane helix</keyword>
<organism evidence="2 3">
    <name type="scientific">Arthrobotrys musiformis</name>
    <dbReference type="NCBI Taxonomy" id="47236"/>
    <lineage>
        <taxon>Eukaryota</taxon>
        <taxon>Fungi</taxon>
        <taxon>Dikarya</taxon>
        <taxon>Ascomycota</taxon>
        <taxon>Pezizomycotina</taxon>
        <taxon>Orbiliomycetes</taxon>
        <taxon>Orbiliales</taxon>
        <taxon>Orbiliaceae</taxon>
        <taxon>Arthrobotrys</taxon>
    </lineage>
</organism>
<sequence>MYLSCLATIFSILVVAAIIVATVHINYVVTERRQFRAWYPEFGFIFDSIVHNNCTEQYELYNTGVLNRTEWEQSSRWLGGGSTSALAVPLLNCILENTPEYLKSGMSSASVVLGLTPGILAAFGSDVPELATLSVIGRRRFLALGLSLGSPAVNPLRLFEYRGFAEILGDRQGRLKPRFFNLYIESLILVLEFVIVFGAIVNNIILGYELGIKTVATFAPHHTFLPLLWILLASVPHIAARTGLSCLVVVKSVKRRMVFRNHIQKWFAPWMEPEAATLQISDETPFYLIISSLVSMVTCGHFIFGTLLFSSVVFLSVRDSVPILARFLLSVFACRMVLVYELARLRQLYNATDGYRLAKPGEGQLQPEEKPIFWESVEDLTGYGSAGTTIVA</sequence>
<protein>
    <submittedName>
        <fullName evidence="2">Uncharacterized protein</fullName>
    </submittedName>
</protein>
<name>A0AAV9VP89_9PEZI</name>
<dbReference type="EMBL" id="JAVHJL010000013">
    <property type="protein sequence ID" value="KAK6495009.1"/>
    <property type="molecule type" value="Genomic_DNA"/>
</dbReference>
<keyword evidence="1" id="KW-0472">Membrane</keyword>
<dbReference type="AlphaFoldDB" id="A0AAV9VP89"/>
<feature type="transmembrane region" description="Helical" evidence="1">
    <location>
        <begin position="226"/>
        <end position="250"/>
    </location>
</feature>
<accession>A0AAV9VP89</accession>
<feature type="transmembrane region" description="Helical" evidence="1">
    <location>
        <begin position="323"/>
        <end position="343"/>
    </location>
</feature>
<reference evidence="2 3" key="1">
    <citation type="submission" date="2023-08" db="EMBL/GenBank/DDBJ databases">
        <authorList>
            <person name="Palmer J.M."/>
        </authorList>
    </citation>
    <scope>NUCLEOTIDE SEQUENCE [LARGE SCALE GENOMIC DNA]</scope>
    <source>
        <strain evidence="2 3">TWF481</strain>
    </source>
</reference>
<evidence type="ECO:0000313" key="3">
    <source>
        <dbReference type="Proteomes" id="UP001370758"/>
    </source>
</evidence>
<comment type="caution">
    <text evidence="2">The sequence shown here is derived from an EMBL/GenBank/DDBJ whole genome shotgun (WGS) entry which is preliminary data.</text>
</comment>
<keyword evidence="1" id="KW-0812">Transmembrane</keyword>
<proteinExistence type="predicted"/>
<gene>
    <name evidence="2" type="ORF">TWF481_003037</name>
</gene>
<feature type="transmembrane region" description="Helical" evidence="1">
    <location>
        <begin position="286"/>
        <end position="317"/>
    </location>
</feature>
<keyword evidence="3" id="KW-1185">Reference proteome</keyword>
<feature type="transmembrane region" description="Helical" evidence="1">
    <location>
        <begin position="182"/>
        <end position="206"/>
    </location>
</feature>